<accession>A0A2V4E9M9</accession>
<dbReference type="Pfam" id="PF06891">
    <property type="entry name" value="P2_Phage_GpR"/>
    <property type="match status" value="1"/>
</dbReference>
<sequence length="144" mass="16721">MKKINQLKQFLLERNLLNNSTTGTHQFTIKDGFIEPFSVDNSGFQYHFTLTISLSAYCYPFNELIASIVSWMQSNQPEALINTQSRQQAIKFNLDNITDNQCDLTIELKLSERIKATKKQDKLEFDSLSDRLILQEPLEKYGHK</sequence>
<evidence type="ECO:0000313" key="2">
    <source>
        <dbReference type="Proteomes" id="UP000247932"/>
    </source>
</evidence>
<dbReference type="OrthoDB" id="8564199at2"/>
<name>A0A2V4E9M9_9GAMM</name>
<gene>
    <name evidence="1" type="ORF">DKK70_07335</name>
</gene>
<dbReference type="EMBL" id="QGLR01000009">
    <property type="protein sequence ID" value="PXZ07646.1"/>
    <property type="molecule type" value="Genomic_DNA"/>
</dbReference>
<comment type="caution">
    <text evidence="1">The sequence shown here is derived from an EMBL/GenBank/DDBJ whole genome shotgun (WGS) entry which is preliminary data.</text>
</comment>
<dbReference type="AlphaFoldDB" id="A0A2V4E9M9"/>
<keyword evidence="2" id="KW-1185">Reference proteome</keyword>
<dbReference type="InterPro" id="IPR009678">
    <property type="entry name" value="Phage_tail_completion_R"/>
</dbReference>
<dbReference type="Proteomes" id="UP000247932">
    <property type="component" value="Unassembled WGS sequence"/>
</dbReference>
<dbReference type="RefSeq" id="WP_110433389.1">
    <property type="nucleotide sequence ID" value="NZ_QGLR01000009.1"/>
</dbReference>
<protein>
    <recommendedName>
        <fullName evidence="3">Phage tail protein</fullName>
    </recommendedName>
</protein>
<evidence type="ECO:0008006" key="3">
    <source>
        <dbReference type="Google" id="ProtNLM"/>
    </source>
</evidence>
<evidence type="ECO:0000313" key="1">
    <source>
        <dbReference type="EMBL" id="PXZ07646.1"/>
    </source>
</evidence>
<proteinExistence type="predicted"/>
<reference evidence="1 2" key="1">
    <citation type="submission" date="2018-05" db="EMBL/GenBank/DDBJ databases">
        <title>Reference genomes for bee gut microbiota database.</title>
        <authorList>
            <person name="Ellegaard K.M."/>
        </authorList>
    </citation>
    <scope>NUCLEOTIDE SEQUENCE [LARGE SCALE GENOMIC DNA]</scope>
    <source>
        <strain evidence="1 2">ESL0182</strain>
    </source>
</reference>
<organism evidence="1 2">
    <name type="scientific">Gilliamella apicola</name>
    <dbReference type="NCBI Taxonomy" id="1196095"/>
    <lineage>
        <taxon>Bacteria</taxon>
        <taxon>Pseudomonadati</taxon>
        <taxon>Pseudomonadota</taxon>
        <taxon>Gammaproteobacteria</taxon>
        <taxon>Orbales</taxon>
        <taxon>Orbaceae</taxon>
        <taxon>Gilliamella</taxon>
    </lineage>
</organism>